<evidence type="ECO:0000313" key="8">
    <source>
        <dbReference type="Proteomes" id="UP000322225"/>
    </source>
</evidence>
<organism evidence="7 8">
    <name type="scientific">Kwoniella shandongensis</name>
    <dbReference type="NCBI Taxonomy" id="1734106"/>
    <lineage>
        <taxon>Eukaryota</taxon>
        <taxon>Fungi</taxon>
        <taxon>Dikarya</taxon>
        <taxon>Basidiomycota</taxon>
        <taxon>Agaricomycotina</taxon>
        <taxon>Tremellomycetes</taxon>
        <taxon>Tremellales</taxon>
        <taxon>Cryptococcaceae</taxon>
        <taxon>Kwoniella</taxon>
    </lineage>
</organism>
<feature type="region of interest" description="Disordered" evidence="5">
    <location>
        <begin position="412"/>
        <end position="457"/>
    </location>
</feature>
<protein>
    <submittedName>
        <fullName evidence="7">Uncharacterized protein</fullName>
    </submittedName>
</protein>
<dbReference type="OrthoDB" id="6428174at2759"/>
<gene>
    <name evidence="7" type="ORF">CI109_104311</name>
</gene>
<reference evidence="7" key="1">
    <citation type="submission" date="2017-08" db="EMBL/GenBank/DDBJ databases">
        <authorList>
            <person name="Cuomo C."/>
            <person name="Billmyre B."/>
            <person name="Heitman J."/>
        </authorList>
    </citation>
    <scope>NUCLEOTIDE SEQUENCE</scope>
    <source>
        <strain evidence="7">CBS 12478</strain>
    </source>
</reference>
<feature type="region of interest" description="Disordered" evidence="5">
    <location>
        <begin position="547"/>
        <end position="754"/>
    </location>
</feature>
<feature type="region of interest" description="Disordered" evidence="5">
    <location>
        <begin position="478"/>
        <end position="514"/>
    </location>
</feature>
<feature type="transmembrane region" description="Helical" evidence="6">
    <location>
        <begin position="294"/>
        <end position="317"/>
    </location>
</feature>
<feature type="transmembrane region" description="Helical" evidence="6">
    <location>
        <begin position="130"/>
        <end position="151"/>
    </location>
</feature>
<evidence type="ECO:0000256" key="2">
    <source>
        <dbReference type="ARBA" id="ARBA00022692"/>
    </source>
</evidence>
<feature type="compositionally biased region" description="Basic and acidic residues" evidence="5">
    <location>
        <begin position="687"/>
        <end position="696"/>
    </location>
</feature>
<dbReference type="Gene3D" id="1.10.3730.20">
    <property type="match status" value="1"/>
</dbReference>
<evidence type="ECO:0000256" key="3">
    <source>
        <dbReference type="ARBA" id="ARBA00022989"/>
    </source>
</evidence>
<dbReference type="PANTHER" id="PTHR12570:SF92">
    <property type="entry name" value="SPICHTHYIN, ISOFORM B"/>
    <property type="match status" value="1"/>
</dbReference>
<keyword evidence="3 6" id="KW-1133">Transmembrane helix</keyword>
<comment type="subcellular location">
    <subcellularLocation>
        <location evidence="1">Membrane</location>
        <topology evidence="1">Multi-pass membrane protein</topology>
    </subcellularLocation>
</comment>
<feature type="transmembrane region" description="Helical" evidence="6">
    <location>
        <begin position="102"/>
        <end position="123"/>
    </location>
</feature>
<sequence>MSSSTTASATASAATTSAKGIVDSAANPSFKIVGICLAVGSGLLIGASFVIKKKGLIQSTKKYGNQAGEGHGYLKSWLWWAGMITMILGEVCNFVAYAFTEAILVTPMGALSVVVAAILSHFLLNEKLTFFGWIGCTLCIMGAVILALNAPEQQSVTTINGFKHFFLAPGFLVWTGLLIAISLVLVFWAAPRWGKKSMMPYISICSLIGGISVSCTQGLGASIVTSIQGNNQVKNWFFWFLFVFVVVTLLTEINYLNKALELFNTSMVVPVYFCFFSSATLITSFILYQGLKASAVTLITMVLGFLVTCLGITLLQLSKVDPTTLDKLDRKSTILMQAAQHQTEDSEKGQVSALEDPGMDALRGGFGAVGSIIRARSVSRRMSSASSMAGGKPMYSYDSGNLSTHGLGNLQRYQLSDGPMHDPMPSDAMDNISLHSARSPTNLSGHGFPNNYFPPQRSKSHLKFEEADVVHQYHYGHAPDQDATHTTRPSATPISPNRSHSGDASSGHGGLTSHIPFLSHRQASAGAIYPPVMEEDEDLAEKEVGKDNGTRSYLHPASLTDEPSSITPSARAYSDPYAPYQSPGAGFEQDPQNAKHLHPGHRGLSGLFQFHSGPDLSLHVQNKQRSKSKDRQQSSSDKREKDFPHTPMSKKNRDEEMEREERTALVMNDYGSDSEGGETKESEEEEGLKSAVDHENVATLGAATRVQLNPPISRPMGQTKSGNGSGSGSGLMGPRGPKGKGPDPPGFAGPRYGA</sequence>
<keyword evidence="8" id="KW-1185">Reference proteome</keyword>
<keyword evidence="4 6" id="KW-0472">Membrane</keyword>
<proteinExistence type="predicted"/>
<feature type="compositionally biased region" description="Polar residues" evidence="5">
    <location>
        <begin position="433"/>
        <end position="444"/>
    </location>
</feature>
<dbReference type="Proteomes" id="UP000322225">
    <property type="component" value="Chromosome 7"/>
</dbReference>
<dbReference type="SUPFAM" id="SSF103481">
    <property type="entry name" value="Multidrug resistance efflux transporter EmrE"/>
    <property type="match status" value="1"/>
</dbReference>
<dbReference type="InterPro" id="IPR037185">
    <property type="entry name" value="EmrE-like"/>
</dbReference>
<evidence type="ECO:0000256" key="1">
    <source>
        <dbReference type="ARBA" id="ARBA00004141"/>
    </source>
</evidence>
<feature type="transmembrane region" description="Helical" evidence="6">
    <location>
        <begin position="171"/>
        <end position="189"/>
    </location>
</feature>
<name>A0A5M6C1K2_9TREE</name>
<dbReference type="InterPro" id="IPR008521">
    <property type="entry name" value="Mg_trans_NIPA"/>
</dbReference>
<dbReference type="RefSeq" id="XP_031860403.1">
    <property type="nucleotide sequence ID" value="XM_032005442.1"/>
</dbReference>
<feature type="transmembrane region" description="Helical" evidence="6">
    <location>
        <begin position="236"/>
        <end position="256"/>
    </location>
</feature>
<evidence type="ECO:0000256" key="6">
    <source>
        <dbReference type="SAM" id="Phobius"/>
    </source>
</evidence>
<feature type="compositionally biased region" description="Basic and acidic residues" evidence="5">
    <location>
        <begin position="651"/>
        <end position="663"/>
    </location>
</feature>
<feature type="transmembrane region" description="Helical" evidence="6">
    <location>
        <begin position="77"/>
        <end position="96"/>
    </location>
</feature>
<dbReference type="AlphaFoldDB" id="A0A5M6C1K2"/>
<evidence type="ECO:0000313" key="7">
    <source>
        <dbReference type="EMBL" id="WWD19844.1"/>
    </source>
</evidence>
<dbReference type="PANTHER" id="PTHR12570">
    <property type="match status" value="1"/>
</dbReference>
<dbReference type="GeneID" id="43589591"/>
<feature type="compositionally biased region" description="Basic and acidic residues" evidence="5">
    <location>
        <begin position="627"/>
        <end position="644"/>
    </location>
</feature>
<dbReference type="KEGG" id="ksn:43589591"/>
<dbReference type="Pfam" id="PF05653">
    <property type="entry name" value="Mg_trans_NIPA"/>
    <property type="match status" value="1"/>
</dbReference>
<feature type="transmembrane region" description="Helical" evidence="6">
    <location>
        <begin position="30"/>
        <end position="51"/>
    </location>
</feature>
<feature type="transmembrane region" description="Helical" evidence="6">
    <location>
        <begin position="268"/>
        <end position="288"/>
    </location>
</feature>
<evidence type="ECO:0000256" key="5">
    <source>
        <dbReference type="SAM" id="MobiDB-lite"/>
    </source>
</evidence>
<evidence type="ECO:0000256" key="4">
    <source>
        <dbReference type="ARBA" id="ARBA00023136"/>
    </source>
</evidence>
<reference evidence="7" key="2">
    <citation type="submission" date="2024-01" db="EMBL/GenBank/DDBJ databases">
        <title>Comparative genomics of Cryptococcus and Kwoniella reveals pathogenesis evolution and contrasting modes of karyotype evolution via chromosome fusion or intercentromeric recombination.</title>
        <authorList>
            <person name="Coelho M.A."/>
            <person name="David-Palma M."/>
            <person name="Shea T."/>
            <person name="Bowers K."/>
            <person name="McGinley-Smith S."/>
            <person name="Mohammad A.W."/>
            <person name="Gnirke A."/>
            <person name="Yurkov A.M."/>
            <person name="Nowrousian M."/>
            <person name="Sun S."/>
            <person name="Cuomo C.A."/>
            <person name="Heitman J."/>
        </authorList>
    </citation>
    <scope>NUCLEOTIDE SEQUENCE</scope>
    <source>
        <strain evidence="7">CBS 12478</strain>
    </source>
</reference>
<feature type="compositionally biased region" description="Polar residues" evidence="5">
    <location>
        <begin position="486"/>
        <end position="498"/>
    </location>
</feature>
<dbReference type="GO" id="GO:0016020">
    <property type="term" value="C:membrane"/>
    <property type="evidence" value="ECO:0007669"/>
    <property type="project" value="UniProtKB-SubCell"/>
</dbReference>
<dbReference type="EMBL" id="CP144057">
    <property type="protein sequence ID" value="WWD19844.1"/>
    <property type="molecule type" value="Genomic_DNA"/>
</dbReference>
<keyword evidence="2 6" id="KW-0812">Transmembrane</keyword>
<accession>A0A5M6C1K2</accession>
<dbReference type="GO" id="GO:0015095">
    <property type="term" value="F:magnesium ion transmembrane transporter activity"/>
    <property type="evidence" value="ECO:0007669"/>
    <property type="project" value="InterPro"/>
</dbReference>
<feature type="compositionally biased region" description="Gly residues" evidence="5">
    <location>
        <begin position="723"/>
        <end position="733"/>
    </location>
</feature>